<sequence length="232" mass="25715">MMSQEALFELKQVEKKFVKGKETISIFDDLNMTINRGEFLAIMGPSGSGKTTLLNMLGGVDQPTGGEIWFDGARIDNLSESKLTQWRAHNIGFIFQFYNLMPMLNAARNVELPLLLTKLSRAQRKRSVEAALALVGLSDRAKHMTSEMSGGQQQRVAIARAIVSDPKLILCDEPTGDLDRTTADEILEMLQLLNREHGKTIVMVTHDPAAASYAKQTLQLDKGKFVHKEVAA</sequence>
<dbReference type="PROSITE" id="PS50893">
    <property type="entry name" value="ABC_TRANSPORTER_2"/>
    <property type="match status" value="1"/>
</dbReference>
<reference evidence="5 6" key="1">
    <citation type="submission" date="2023-02" db="EMBL/GenBank/DDBJ databases">
        <title>Description and genomic characterization of Microbulbifer bruguierae sp. nov., isolated from the sediment of mangrove plant Bruguiera sexangula.</title>
        <authorList>
            <person name="Long M."/>
        </authorList>
    </citation>
    <scope>NUCLEOTIDE SEQUENCE [LARGE SCALE GENOMIC DNA]</scope>
    <source>
        <strain evidence="5 6">H12</strain>
    </source>
</reference>
<protein>
    <submittedName>
        <fullName evidence="5">ABC transporter ATP-binding protein</fullName>
    </submittedName>
</protein>
<gene>
    <name evidence="5" type="ORF">PVT68_11260</name>
</gene>
<dbReference type="Pfam" id="PF00005">
    <property type="entry name" value="ABC_tran"/>
    <property type="match status" value="1"/>
</dbReference>
<dbReference type="Proteomes" id="UP001236500">
    <property type="component" value="Chromosome"/>
</dbReference>
<dbReference type="PANTHER" id="PTHR24220">
    <property type="entry name" value="IMPORT ATP-BINDING PROTEIN"/>
    <property type="match status" value="1"/>
</dbReference>
<dbReference type="SUPFAM" id="SSF52540">
    <property type="entry name" value="P-loop containing nucleoside triphosphate hydrolases"/>
    <property type="match status" value="1"/>
</dbReference>
<dbReference type="PROSITE" id="PS00211">
    <property type="entry name" value="ABC_TRANSPORTER_1"/>
    <property type="match status" value="1"/>
</dbReference>
<dbReference type="CDD" id="cd03255">
    <property type="entry name" value="ABC_MJ0796_LolCDE_FtsE"/>
    <property type="match status" value="1"/>
</dbReference>
<evidence type="ECO:0000256" key="2">
    <source>
        <dbReference type="ARBA" id="ARBA00022741"/>
    </source>
</evidence>
<dbReference type="InterPro" id="IPR017871">
    <property type="entry name" value="ABC_transporter-like_CS"/>
</dbReference>
<dbReference type="PANTHER" id="PTHR24220:SF452">
    <property type="entry name" value="ABC TRANSPORTER ATP-BINDING PROTEIN"/>
    <property type="match status" value="1"/>
</dbReference>
<organism evidence="5 6">
    <name type="scientific">Microbulbifer bruguierae</name>
    <dbReference type="NCBI Taxonomy" id="3029061"/>
    <lineage>
        <taxon>Bacteria</taxon>
        <taxon>Pseudomonadati</taxon>
        <taxon>Pseudomonadota</taxon>
        <taxon>Gammaproteobacteria</taxon>
        <taxon>Cellvibrionales</taxon>
        <taxon>Microbulbiferaceae</taxon>
        <taxon>Microbulbifer</taxon>
    </lineage>
</organism>
<dbReference type="RefSeq" id="WP_280318090.1">
    <property type="nucleotide sequence ID" value="NZ_CP118605.1"/>
</dbReference>
<dbReference type="Gene3D" id="3.40.50.300">
    <property type="entry name" value="P-loop containing nucleotide triphosphate hydrolases"/>
    <property type="match status" value="1"/>
</dbReference>
<feature type="domain" description="ABC transporter" evidence="4">
    <location>
        <begin position="8"/>
        <end position="230"/>
    </location>
</feature>
<accession>A0ABY8N8V8</accession>
<dbReference type="EMBL" id="CP118605">
    <property type="protein sequence ID" value="WGL15346.1"/>
    <property type="molecule type" value="Genomic_DNA"/>
</dbReference>
<dbReference type="InterPro" id="IPR027417">
    <property type="entry name" value="P-loop_NTPase"/>
</dbReference>
<keyword evidence="1" id="KW-0813">Transport</keyword>
<keyword evidence="3 5" id="KW-0067">ATP-binding</keyword>
<dbReference type="InterPro" id="IPR015854">
    <property type="entry name" value="ABC_transpr_LolD-like"/>
</dbReference>
<evidence type="ECO:0000256" key="3">
    <source>
        <dbReference type="ARBA" id="ARBA00022840"/>
    </source>
</evidence>
<dbReference type="GO" id="GO:0005524">
    <property type="term" value="F:ATP binding"/>
    <property type="evidence" value="ECO:0007669"/>
    <property type="project" value="UniProtKB-KW"/>
</dbReference>
<evidence type="ECO:0000256" key="1">
    <source>
        <dbReference type="ARBA" id="ARBA00022448"/>
    </source>
</evidence>
<evidence type="ECO:0000313" key="5">
    <source>
        <dbReference type="EMBL" id="WGL15346.1"/>
    </source>
</evidence>
<keyword evidence="6" id="KW-1185">Reference proteome</keyword>
<dbReference type="InterPro" id="IPR003593">
    <property type="entry name" value="AAA+_ATPase"/>
</dbReference>
<keyword evidence="2" id="KW-0547">Nucleotide-binding</keyword>
<evidence type="ECO:0000313" key="6">
    <source>
        <dbReference type="Proteomes" id="UP001236500"/>
    </source>
</evidence>
<evidence type="ECO:0000259" key="4">
    <source>
        <dbReference type="PROSITE" id="PS50893"/>
    </source>
</evidence>
<dbReference type="SMART" id="SM00382">
    <property type="entry name" value="AAA"/>
    <property type="match status" value="1"/>
</dbReference>
<dbReference type="InterPro" id="IPR017911">
    <property type="entry name" value="MacB-like_ATP-bd"/>
</dbReference>
<proteinExistence type="predicted"/>
<dbReference type="InterPro" id="IPR003439">
    <property type="entry name" value="ABC_transporter-like_ATP-bd"/>
</dbReference>
<name>A0ABY8N8V8_9GAMM</name>